<dbReference type="Pfam" id="PF08263">
    <property type="entry name" value="LRRNT_2"/>
    <property type="match status" value="1"/>
</dbReference>
<evidence type="ECO:0000313" key="4">
    <source>
        <dbReference type="EMBL" id="KAL0332186.1"/>
    </source>
</evidence>
<keyword evidence="1" id="KW-0433">Leucine-rich repeat</keyword>
<protein>
    <submittedName>
        <fullName evidence="4">Receptor protein kinase-like protein</fullName>
    </submittedName>
</protein>
<dbReference type="InterPro" id="IPR001611">
    <property type="entry name" value="Leu-rich_rpt"/>
</dbReference>
<keyword evidence="2" id="KW-0677">Repeat</keyword>
<dbReference type="PANTHER" id="PTHR48007">
    <property type="entry name" value="LEUCINE-RICH REPEAT RECEPTOR-LIKE PROTEIN KINASE PXC1"/>
    <property type="match status" value="1"/>
</dbReference>
<dbReference type="GO" id="GO:0016301">
    <property type="term" value="F:kinase activity"/>
    <property type="evidence" value="ECO:0007669"/>
    <property type="project" value="UniProtKB-KW"/>
</dbReference>
<evidence type="ECO:0000259" key="3">
    <source>
        <dbReference type="Pfam" id="PF08263"/>
    </source>
</evidence>
<evidence type="ECO:0000256" key="1">
    <source>
        <dbReference type="ARBA" id="ARBA00022614"/>
    </source>
</evidence>
<accession>A0AAW2MQ29</accession>
<reference evidence="4" key="2">
    <citation type="journal article" date="2024" name="Plant">
        <title>Genomic evolution and insights into agronomic trait innovations of Sesamum species.</title>
        <authorList>
            <person name="Miao H."/>
            <person name="Wang L."/>
            <person name="Qu L."/>
            <person name="Liu H."/>
            <person name="Sun Y."/>
            <person name="Le M."/>
            <person name="Wang Q."/>
            <person name="Wei S."/>
            <person name="Zheng Y."/>
            <person name="Lin W."/>
            <person name="Duan Y."/>
            <person name="Cao H."/>
            <person name="Xiong S."/>
            <person name="Wang X."/>
            <person name="Wei L."/>
            <person name="Li C."/>
            <person name="Ma Q."/>
            <person name="Ju M."/>
            <person name="Zhao R."/>
            <person name="Li G."/>
            <person name="Mu C."/>
            <person name="Tian Q."/>
            <person name="Mei H."/>
            <person name="Zhang T."/>
            <person name="Gao T."/>
            <person name="Zhang H."/>
        </authorList>
    </citation>
    <scope>NUCLEOTIDE SEQUENCE</scope>
    <source>
        <strain evidence="4">KEN8</strain>
    </source>
</reference>
<dbReference type="AlphaFoldDB" id="A0AAW2MQ29"/>
<sequence length="140" mass="15465">MMSFQCCSDLLHLWRWRILGFLLLLGAPVLGLNNDGLLLMSFKYSVLSDPFGVLQGWNYNDETPCSWNGVTCGTPGSADAYFRVTALSLPDSGLLGSVPATLGMIEHLRSLNLSNNSINGSIPPRYLMLLSFRFLIFQTT</sequence>
<dbReference type="SUPFAM" id="SSF52058">
    <property type="entry name" value="L domain-like"/>
    <property type="match status" value="1"/>
</dbReference>
<dbReference type="InterPro" id="IPR032675">
    <property type="entry name" value="LRR_dom_sf"/>
</dbReference>
<organism evidence="4">
    <name type="scientific">Sesamum calycinum</name>
    <dbReference type="NCBI Taxonomy" id="2727403"/>
    <lineage>
        <taxon>Eukaryota</taxon>
        <taxon>Viridiplantae</taxon>
        <taxon>Streptophyta</taxon>
        <taxon>Embryophyta</taxon>
        <taxon>Tracheophyta</taxon>
        <taxon>Spermatophyta</taxon>
        <taxon>Magnoliopsida</taxon>
        <taxon>eudicotyledons</taxon>
        <taxon>Gunneridae</taxon>
        <taxon>Pentapetalae</taxon>
        <taxon>asterids</taxon>
        <taxon>lamiids</taxon>
        <taxon>Lamiales</taxon>
        <taxon>Pedaliaceae</taxon>
        <taxon>Sesamum</taxon>
    </lineage>
</organism>
<proteinExistence type="predicted"/>
<keyword evidence="4" id="KW-0808">Transferase</keyword>
<gene>
    <name evidence="4" type="ORF">Scaly_2120100</name>
</gene>
<dbReference type="EMBL" id="JACGWM010000013">
    <property type="protein sequence ID" value="KAL0332186.1"/>
    <property type="molecule type" value="Genomic_DNA"/>
</dbReference>
<reference evidence="4" key="1">
    <citation type="submission" date="2020-06" db="EMBL/GenBank/DDBJ databases">
        <authorList>
            <person name="Li T."/>
            <person name="Hu X."/>
            <person name="Zhang T."/>
            <person name="Song X."/>
            <person name="Zhang H."/>
            <person name="Dai N."/>
            <person name="Sheng W."/>
            <person name="Hou X."/>
            <person name="Wei L."/>
        </authorList>
    </citation>
    <scope>NUCLEOTIDE SEQUENCE</scope>
    <source>
        <strain evidence="4">KEN8</strain>
        <tissue evidence="4">Leaf</tissue>
    </source>
</reference>
<comment type="caution">
    <text evidence="4">The sequence shown here is derived from an EMBL/GenBank/DDBJ whole genome shotgun (WGS) entry which is preliminary data.</text>
</comment>
<dbReference type="Gene3D" id="3.80.10.10">
    <property type="entry name" value="Ribonuclease Inhibitor"/>
    <property type="match status" value="1"/>
</dbReference>
<dbReference type="PANTHER" id="PTHR48007:SF47">
    <property type="entry name" value="PROTEIN KINASE DOMAIN-CONTAINING PROTEIN"/>
    <property type="match status" value="1"/>
</dbReference>
<keyword evidence="4" id="KW-0418">Kinase</keyword>
<dbReference type="InterPro" id="IPR046959">
    <property type="entry name" value="PRK1-6/SRF4-like"/>
</dbReference>
<dbReference type="Pfam" id="PF00560">
    <property type="entry name" value="LRR_1"/>
    <property type="match status" value="1"/>
</dbReference>
<feature type="domain" description="Leucine-rich repeat-containing N-terminal plant-type" evidence="3">
    <location>
        <begin position="32"/>
        <end position="72"/>
    </location>
</feature>
<keyword evidence="4" id="KW-0675">Receptor</keyword>
<name>A0AAW2MQ29_9LAMI</name>
<dbReference type="InterPro" id="IPR013210">
    <property type="entry name" value="LRR_N_plant-typ"/>
</dbReference>
<evidence type="ECO:0000256" key="2">
    <source>
        <dbReference type="ARBA" id="ARBA00022737"/>
    </source>
</evidence>